<dbReference type="EMBL" id="QJJQ01000025">
    <property type="protein sequence ID" value="PXW80836.1"/>
    <property type="molecule type" value="Genomic_DNA"/>
</dbReference>
<sequence>MDKANKPHFSPSMTVQEFNQHYWYKEELRQLCKKYNLSSYGTKAELIERIKEFLMTGKAITDVRKENYDKRQKSSSKEITLETRLIPDGFKFNQQAREFFKQYYGVSKFSFTKHMAAALREAEKNNNLQMTVADLMKVYENGKKGQQTTNLPEEQTYQWNNFVKDFHRDTKTKDLHPKMEVAALLWQAVKQKPGSKKYRSELLKTYKDEIEVVMKNK</sequence>
<dbReference type="SMART" id="SM00513">
    <property type="entry name" value="SAP"/>
    <property type="match status" value="1"/>
</dbReference>
<evidence type="ECO:0000313" key="2">
    <source>
        <dbReference type="EMBL" id="PXW80836.1"/>
    </source>
</evidence>
<organism evidence="2 3">
    <name type="scientific">Pseudogracilibacillus auburnensis</name>
    <dbReference type="NCBI Taxonomy" id="1494959"/>
    <lineage>
        <taxon>Bacteria</taxon>
        <taxon>Bacillati</taxon>
        <taxon>Bacillota</taxon>
        <taxon>Bacilli</taxon>
        <taxon>Bacillales</taxon>
        <taxon>Bacillaceae</taxon>
        <taxon>Pseudogracilibacillus</taxon>
    </lineage>
</organism>
<keyword evidence="3" id="KW-1185">Reference proteome</keyword>
<proteinExistence type="predicted"/>
<dbReference type="Proteomes" id="UP000247978">
    <property type="component" value="Unassembled WGS sequence"/>
</dbReference>
<accession>A0A2V3VG98</accession>
<dbReference type="PROSITE" id="PS50800">
    <property type="entry name" value="SAP"/>
    <property type="match status" value="1"/>
</dbReference>
<dbReference type="InterPro" id="IPR003034">
    <property type="entry name" value="SAP_dom"/>
</dbReference>
<gene>
    <name evidence="2" type="ORF">DFR56_12510</name>
</gene>
<dbReference type="AlphaFoldDB" id="A0A2V3VG98"/>
<dbReference type="Gene3D" id="1.10.720.30">
    <property type="entry name" value="SAP domain"/>
    <property type="match status" value="1"/>
</dbReference>
<dbReference type="RefSeq" id="WP_110397521.1">
    <property type="nucleotide sequence ID" value="NZ_JBHUHB010000001.1"/>
</dbReference>
<name>A0A2V3VG98_9BACI</name>
<comment type="caution">
    <text evidence="2">The sequence shown here is derived from an EMBL/GenBank/DDBJ whole genome shotgun (WGS) entry which is preliminary data.</text>
</comment>
<reference evidence="2 3" key="1">
    <citation type="submission" date="2018-05" db="EMBL/GenBank/DDBJ databases">
        <title>Genomic Encyclopedia of Type Strains, Phase IV (KMG-IV): sequencing the most valuable type-strain genomes for metagenomic binning, comparative biology and taxonomic classification.</title>
        <authorList>
            <person name="Goeker M."/>
        </authorList>
    </citation>
    <scope>NUCLEOTIDE SEQUENCE [LARGE SCALE GENOMIC DNA]</scope>
    <source>
        <strain evidence="2 3">DSM 28556</strain>
    </source>
</reference>
<evidence type="ECO:0000313" key="3">
    <source>
        <dbReference type="Proteomes" id="UP000247978"/>
    </source>
</evidence>
<dbReference type="InterPro" id="IPR036361">
    <property type="entry name" value="SAP_dom_sf"/>
</dbReference>
<dbReference type="Pfam" id="PF18953">
    <property type="entry name" value="SAP_new25"/>
    <property type="match status" value="1"/>
</dbReference>
<protein>
    <submittedName>
        <fullName evidence="2">SAP domain-containing protein</fullName>
    </submittedName>
</protein>
<dbReference type="OrthoDB" id="9778090at2"/>
<evidence type="ECO:0000259" key="1">
    <source>
        <dbReference type="PROSITE" id="PS50800"/>
    </source>
</evidence>
<feature type="domain" description="SAP" evidence="1">
    <location>
        <begin position="20"/>
        <end position="54"/>
    </location>
</feature>
<dbReference type="SUPFAM" id="SSF68906">
    <property type="entry name" value="SAP domain"/>
    <property type="match status" value="1"/>
</dbReference>